<dbReference type="GO" id="GO:0004803">
    <property type="term" value="F:transposase activity"/>
    <property type="evidence" value="ECO:0007669"/>
    <property type="project" value="InterPro"/>
</dbReference>
<dbReference type="InterPro" id="IPR010921">
    <property type="entry name" value="Trp_repressor/repl_initiator"/>
</dbReference>
<keyword evidence="1" id="KW-0175">Coiled coil</keyword>
<dbReference type="AlphaFoldDB" id="A0A399F056"/>
<dbReference type="EMBL" id="QWKZ01000007">
    <property type="protein sequence ID" value="RIH89195.1"/>
    <property type="molecule type" value="Genomic_DNA"/>
</dbReference>
<proteinExistence type="predicted"/>
<dbReference type="GO" id="GO:0006313">
    <property type="term" value="P:DNA transposition"/>
    <property type="evidence" value="ECO:0007669"/>
    <property type="project" value="InterPro"/>
</dbReference>
<sequence>MRRWSAKEKAKIVLEVLSGQRTVAEACRAYGVAESLLYRWQREFLENAHAAFTSGCAEQEARIRELERLVGQMALELEVLKKASGLYRQRKGGSW</sequence>
<evidence type="ECO:0000256" key="1">
    <source>
        <dbReference type="SAM" id="Coils"/>
    </source>
</evidence>
<gene>
    <name evidence="2" type="ORF">Mlute_00402</name>
</gene>
<comment type="caution">
    <text evidence="2">The sequence shown here is derived from an EMBL/GenBank/DDBJ whole genome shotgun (WGS) entry which is preliminary data.</text>
</comment>
<protein>
    <submittedName>
        <fullName evidence="2">Transposase</fullName>
    </submittedName>
</protein>
<dbReference type="InterPro" id="IPR002514">
    <property type="entry name" value="Transposase_8"/>
</dbReference>
<dbReference type="Gene3D" id="1.10.10.10">
    <property type="entry name" value="Winged helix-like DNA-binding domain superfamily/Winged helix DNA-binding domain"/>
    <property type="match status" value="1"/>
</dbReference>
<accession>A0A399F056</accession>
<evidence type="ECO:0000313" key="2">
    <source>
        <dbReference type="EMBL" id="RIH89195.1"/>
    </source>
</evidence>
<dbReference type="InterPro" id="IPR036388">
    <property type="entry name" value="WH-like_DNA-bd_sf"/>
</dbReference>
<name>A0A399F056_9DEIN</name>
<keyword evidence="3" id="KW-1185">Reference proteome</keyword>
<organism evidence="2 3">
    <name type="scientific">Meiothermus luteus</name>
    <dbReference type="NCBI Taxonomy" id="2026184"/>
    <lineage>
        <taxon>Bacteria</taxon>
        <taxon>Thermotogati</taxon>
        <taxon>Deinococcota</taxon>
        <taxon>Deinococci</taxon>
        <taxon>Thermales</taxon>
        <taxon>Thermaceae</taxon>
        <taxon>Meiothermus</taxon>
    </lineage>
</organism>
<dbReference type="GO" id="GO:0043565">
    <property type="term" value="F:sequence-specific DNA binding"/>
    <property type="evidence" value="ECO:0007669"/>
    <property type="project" value="InterPro"/>
</dbReference>
<dbReference type="SUPFAM" id="SSF48295">
    <property type="entry name" value="TrpR-like"/>
    <property type="match status" value="1"/>
</dbReference>
<evidence type="ECO:0000313" key="3">
    <source>
        <dbReference type="Proteomes" id="UP000265800"/>
    </source>
</evidence>
<feature type="coiled-coil region" evidence="1">
    <location>
        <begin position="56"/>
        <end position="83"/>
    </location>
</feature>
<reference evidence="2 3" key="1">
    <citation type="submission" date="2018-08" db="EMBL/GenBank/DDBJ databases">
        <title>Meiothermus luteus KCTC 52599 genome sequencing project.</title>
        <authorList>
            <person name="Da Costa M.S."/>
            <person name="Albuquerque L."/>
            <person name="Raposo P."/>
            <person name="Froufe H.J.C."/>
            <person name="Barroso C.S."/>
            <person name="Egas C."/>
        </authorList>
    </citation>
    <scope>NUCLEOTIDE SEQUENCE [LARGE SCALE GENOMIC DNA]</scope>
    <source>
        <strain evidence="2 3">KCTC 52599</strain>
    </source>
</reference>
<dbReference type="Proteomes" id="UP000265800">
    <property type="component" value="Unassembled WGS sequence"/>
</dbReference>
<dbReference type="Pfam" id="PF01527">
    <property type="entry name" value="HTH_Tnp_1"/>
    <property type="match status" value="1"/>
</dbReference>